<feature type="domain" description="Helix-turn-helix" evidence="1">
    <location>
        <begin position="17"/>
        <end position="67"/>
    </location>
</feature>
<dbReference type="Proteomes" id="UP000095746">
    <property type="component" value="Unassembled WGS sequence"/>
</dbReference>
<dbReference type="EMBL" id="CYZT01000002">
    <property type="protein sequence ID" value="CUN54646.1"/>
    <property type="molecule type" value="Genomic_DNA"/>
</dbReference>
<gene>
    <name evidence="2" type="ORF">ERS852411_00070</name>
</gene>
<evidence type="ECO:0000313" key="2">
    <source>
        <dbReference type="EMBL" id="CUN54646.1"/>
    </source>
</evidence>
<reference evidence="2 3" key="1">
    <citation type="submission" date="2015-09" db="EMBL/GenBank/DDBJ databases">
        <authorList>
            <consortium name="Pathogen Informatics"/>
        </authorList>
    </citation>
    <scope>NUCLEOTIDE SEQUENCE [LARGE SCALE GENOMIC DNA]</scope>
    <source>
        <strain evidence="2 3">2789STDY5608854</strain>
    </source>
</reference>
<dbReference type="AlphaFoldDB" id="A0A173XUP3"/>
<organism evidence="2 3">
    <name type="scientific">Flavonifractor plautii</name>
    <name type="common">Fusobacterium plautii</name>
    <dbReference type="NCBI Taxonomy" id="292800"/>
    <lineage>
        <taxon>Bacteria</taxon>
        <taxon>Bacillati</taxon>
        <taxon>Bacillota</taxon>
        <taxon>Clostridia</taxon>
        <taxon>Eubacteriales</taxon>
        <taxon>Oscillospiraceae</taxon>
        <taxon>Flavonifractor</taxon>
    </lineage>
</organism>
<sequence>MDLTKYYPDIAAKYPAYVTQRELCEICRICPKTAYNLEQQGEIPYTIEQNHLIRSHKIKLTDILAYLYRRECRQEADSPYICAMRTFYDKHLSPYSDLLSVKDIQQITGFSSSAIVRWISIGILKAFQPGKQYTVPKDFMLDFLISPYYRRIRRKTPVQKELMDTFERLWQEKGGE</sequence>
<evidence type="ECO:0000313" key="3">
    <source>
        <dbReference type="Proteomes" id="UP000095746"/>
    </source>
</evidence>
<accession>A0A173XUP3</accession>
<dbReference type="InterPro" id="IPR041657">
    <property type="entry name" value="HTH_17"/>
</dbReference>
<name>A0A173XUP3_FLAPL</name>
<proteinExistence type="predicted"/>
<protein>
    <submittedName>
        <fullName evidence="2">Helix-turn-helix domain</fullName>
    </submittedName>
</protein>
<evidence type="ECO:0000259" key="1">
    <source>
        <dbReference type="Pfam" id="PF12728"/>
    </source>
</evidence>
<dbReference type="Pfam" id="PF12728">
    <property type="entry name" value="HTH_17"/>
    <property type="match status" value="1"/>
</dbReference>